<dbReference type="Proteomes" id="UP000238565">
    <property type="component" value="Unassembled WGS sequence"/>
</dbReference>
<evidence type="ECO:0000313" key="4">
    <source>
        <dbReference type="EMBL" id="PPZ91002.1"/>
    </source>
</evidence>
<dbReference type="InterPro" id="IPR041679">
    <property type="entry name" value="DNA2/NAM7-like_C"/>
</dbReference>
<dbReference type="InterPro" id="IPR045055">
    <property type="entry name" value="DNA2/NAM7-like"/>
</dbReference>
<sequence length="1118" mass="129108">MRKAHIQIIFSASDLSNHIHCKHLTNLNYDVVEGLKEKPISNNKVLDVLRERGIDFENSFLNELESKGFSIVKIDQEVENARQKTIEAMHQGADYIYQARLSNEKWQGWADFLVKVNKSSNLGDWSYEVIDTKLSTETRAGTILQIALYSEMIEEIQGVLPENMRVRTPESEIVYRVNDYISYLRLIKKRLETAIATPVETYPEPCSHCDICNWWEYCNSIRRKDDHLSFIAGMGTSQIKEVKLHGVTTLQAMSEMPLPIPFKPNKGSKETFTKLREQARIQNETRSLQKPIYEVIELKETTGFYNLAEPTDGDIYLDFEGDPLVEPSGLEYLFGWVFQGKYHCIWVSNMEEEKIALEQFIDFVFDKKSEYSGLHVYHFAPYETIALKRMMGKYATKENEIDILLRTNCFIDLHRILKQSIRAGVERYSLKDLEKYHGFVREMELRTLSKFKADFEFLLESKKFELITEEMKQAIQLYNQDDCFSTLHLHQWLEKERALLISKGSDIPRPISNDIEEPEHVTAHLERITPIYEALMHEIPLDVTERTKEQQARFILANMLDWYRREQKSFWWEYYRIMELEPDELLDEKTAITYLQFTGESVPVKRSFVDTYRFPSQESELKPGNQIKNENGGNAGEINEIDELNGILKLKKGPSIKDNHPFTIIKFEQFSTKDKEENLIRFAEWIVANGFENELPSYKVTRDLLLNKLPQLTQPLIDTDILLEKSIDWATKLDSSYLPIQGPPGAGKSYTGSHMIFDLIKKGKRIGITALSHKVIINLLEKIKHLADKETFDLKIIYKGSSTDEGDYPWDIAKNVDTIVANLQNYHIVAGTSFMWCSEKLKDTLDYLFIDEAGQFALIDTLVVSHASKNVILLGDHQQLKQPIKGVHPEGTEVSALEHLLEGKKTIPIDKGIFLSSTWRMHPNICLFDSEMFYESRLHSEKGRENQRIEGNTQFIGSGLFYKSVAHEGNSNMSLEEINAIEKIVQELTKGDVFWYDEKNKKKVLVASDIKIITPYNSNVFEMQKRLPHIQMGTVDKFQGQEAPVVIYSIASSSPEDAPRGMEFLYSPNRLNVAVSRAKAMFIIVGNPRIFEPDCKSPEQIKLANPFCRFIELANYCI</sequence>
<protein>
    <submittedName>
        <fullName evidence="4">Recombinase RecB</fullName>
    </submittedName>
</protein>
<dbReference type="AlphaFoldDB" id="A0A2S7I335"/>
<dbReference type="InterPro" id="IPR041677">
    <property type="entry name" value="DNA2/NAM7_AAA_11"/>
</dbReference>
<accession>A0A2S7I335</accession>
<name>A0A2S7I335_9FLAO</name>
<dbReference type="SUPFAM" id="SSF53098">
    <property type="entry name" value="Ribonuclease H-like"/>
    <property type="match status" value="1"/>
</dbReference>
<dbReference type="Gene3D" id="3.40.50.300">
    <property type="entry name" value="P-loop containing nucleotide triphosphate hydrolases"/>
    <property type="match status" value="2"/>
</dbReference>
<dbReference type="RefSeq" id="WP_104794012.1">
    <property type="nucleotide sequence ID" value="NZ_PTPZ01000006.1"/>
</dbReference>
<feature type="domain" description="YprB ribonuclease H-like" evidence="3">
    <location>
        <begin position="315"/>
        <end position="493"/>
    </location>
</feature>
<feature type="domain" description="DNA2/NAM7 helicase helicase" evidence="1">
    <location>
        <begin position="823"/>
        <end position="881"/>
    </location>
</feature>
<dbReference type="CDD" id="cd18808">
    <property type="entry name" value="SF1_C_Upf1"/>
    <property type="match status" value="1"/>
</dbReference>
<dbReference type="InterPro" id="IPR038720">
    <property type="entry name" value="YprB_RNase_H-like_dom"/>
</dbReference>
<dbReference type="NCBIfam" id="TIGR03491">
    <property type="entry name" value="TM0106 family RecB-like putative nuclease"/>
    <property type="match status" value="1"/>
</dbReference>
<dbReference type="PANTHER" id="PTHR10887">
    <property type="entry name" value="DNA2/NAM7 HELICASE FAMILY"/>
    <property type="match status" value="1"/>
</dbReference>
<evidence type="ECO:0000259" key="3">
    <source>
        <dbReference type="Pfam" id="PF13482"/>
    </source>
</evidence>
<dbReference type="EMBL" id="PTPZ01000006">
    <property type="protein sequence ID" value="PPZ91002.1"/>
    <property type="molecule type" value="Genomic_DNA"/>
</dbReference>
<dbReference type="InterPro" id="IPR047187">
    <property type="entry name" value="SF1_C_Upf1"/>
</dbReference>
<dbReference type="Pfam" id="PF13086">
    <property type="entry name" value="AAA_11"/>
    <property type="match status" value="1"/>
</dbReference>
<dbReference type="InterPro" id="IPR027417">
    <property type="entry name" value="P-loop_NTPase"/>
</dbReference>
<evidence type="ECO:0000259" key="2">
    <source>
        <dbReference type="Pfam" id="PF13087"/>
    </source>
</evidence>
<evidence type="ECO:0000313" key="5">
    <source>
        <dbReference type="Proteomes" id="UP000238565"/>
    </source>
</evidence>
<reference evidence="4 5" key="1">
    <citation type="submission" date="2018-02" db="EMBL/GenBank/DDBJ databases">
        <title>Draft genome sequence of bacterial isolates from marine environment.</title>
        <authorList>
            <person name="Singh S.K."/>
            <person name="Hill R."/>
            <person name="Major S."/>
            <person name="Cai H."/>
            <person name="Li Y."/>
        </authorList>
    </citation>
    <scope>NUCLEOTIDE SEQUENCE [LARGE SCALE GENOMIC DNA]</scope>
    <source>
        <strain evidence="4 5">IMET F</strain>
    </source>
</reference>
<feature type="domain" description="DNA2/NAM7 helicase-like C-terminal" evidence="2">
    <location>
        <begin position="894"/>
        <end position="1088"/>
    </location>
</feature>
<organism evidence="4 5">
    <name type="scientific">Cloacibacterium normanense</name>
    <dbReference type="NCBI Taxonomy" id="237258"/>
    <lineage>
        <taxon>Bacteria</taxon>
        <taxon>Pseudomonadati</taxon>
        <taxon>Bacteroidota</taxon>
        <taxon>Flavobacteriia</taxon>
        <taxon>Flavobacteriales</taxon>
        <taxon>Weeksellaceae</taxon>
    </lineage>
</organism>
<dbReference type="GO" id="GO:0004386">
    <property type="term" value="F:helicase activity"/>
    <property type="evidence" value="ECO:0007669"/>
    <property type="project" value="InterPro"/>
</dbReference>
<proteinExistence type="predicted"/>
<dbReference type="SUPFAM" id="SSF52540">
    <property type="entry name" value="P-loop containing nucleoside triphosphate hydrolases"/>
    <property type="match status" value="1"/>
</dbReference>
<dbReference type="CDD" id="cd17934">
    <property type="entry name" value="DEXXQc_Upf1-like"/>
    <property type="match status" value="1"/>
</dbReference>
<comment type="caution">
    <text evidence="4">The sequence shown here is derived from an EMBL/GenBank/DDBJ whole genome shotgun (WGS) entry which is preliminary data.</text>
</comment>
<evidence type="ECO:0000259" key="1">
    <source>
        <dbReference type="Pfam" id="PF13086"/>
    </source>
</evidence>
<dbReference type="PANTHER" id="PTHR10887:SF495">
    <property type="entry name" value="HELICASE SENATAXIN ISOFORM X1-RELATED"/>
    <property type="match status" value="1"/>
</dbReference>
<dbReference type="InterPro" id="IPR012337">
    <property type="entry name" value="RNaseH-like_sf"/>
</dbReference>
<dbReference type="Pfam" id="PF13087">
    <property type="entry name" value="AAA_12"/>
    <property type="match status" value="1"/>
</dbReference>
<dbReference type="InterPro" id="IPR019993">
    <property type="entry name" value="RecB_nuclease_TM0106_put"/>
</dbReference>
<dbReference type="Pfam" id="PF13482">
    <property type="entry name" value="RNase_H_2"/>
    <property type="match status" value="1"/>
</dbReference>
<gene>
    <name evidence="4" type="ORF">C3729_09995</name>
</gene>